<protein>
    <submittedName>
        <fullName evidence="2">Uncharacterized protein</fullName>
    </submittedName>
</protein>
<evidence type="ECO:0000313" key="3">
    <source>
        <dbReference type="Proteomes" id="UP000823821"/>
    </source>
</evidence>
<name>A0A9D2HLF5_9BACT</name>
<evidence type="ECO:0000313" key="2">
    <source>
        <dbReference type="EMBL" id="HJA78896.1"/>
    </source>
</evidence>
<evidence type="ECO:0000256" key="1">
    <source>
        <dbReference type="SAM" id="MobiDB-lite"/>
    </source>
</evidence>
<dbReference type="EMBL" id="DWZD01000033">
    <property type="protein sequence ID" value="HJA78896.1"/>
    <property type="molecule type" value="Genomic_DNA"/>
</dbReference>
<feature type="compositionally biased region" description="Pro residues" evidence="1">
    <location>
        <begin position="78"/>
        <end position="92"/>
    </location>
</feature>
<dbReference type="AlphaFoldDB" id="A0A9D2HLF5"/>
<feature type="region of interest" description="Disordered" evidence="1">
    <location>
        <begin position="55"/>
        <end position="92"/>
    </location>
</feature>
<comment type="caution">
    <text evidence="2">The sequence shown here is derived from an EMBL/GenBank/DDBJ whole genome shotgun (WGS) entry which is preliminary data.</text>
</comment>
<accession>A0A9D2HLF5</accession>
<organism evidence="2 3">
    <name type="scientific">Candidatus Desulfovibrio intestinavium</name>
    <dbReference type="NCBI Taxonomy" id="2838534"/>
    <lineage>
        <taxon>Bacteria</taxon>
        <taxon>Pseudomonadati</taxon>
        <taxon>Thermodesulfobacteriota</taxon>
        <taxon>Desulfovibrionia</taxon>
        <taxon>Desulfovibrionales</taxon>
        <taxon>Desulfovibrionaceae</taxon>
        <taxon>Desulfovibrio</taxon>
    </lineage>
</organism>
<proteinExistence type="predicted"/>
<reference evidence="2" key="2">
    <citation type="submission" date="2021-04" db="EMBL/GenBank/DDBJ databases">
        <authorList>
            <person name="Gilroy R."/>
        </authorList>
    </citation>
    <scope>NUCLEOTIDE SEQUENCE</scope>
    <source>
        <strain evidence="2">5032</strain>
    </source>
</reference>
<sequence length="92" mass="9921">MSRAPGDKRDRGTVARSLERRLLALTSGLDSADVSEKGIDVVKEIRELHALLRALQENDGENAPPPPLEVRWLEAPPDAAPPTPEPPPGPES</sequence>
<reference evidence="2" key="1">
    <citation type="journal article" date="2021" name="PeerJ">
        <title>Extensive microbial diversity within the chicken gut microbiome revealed by metagenomics and culture.</title>
        <authorList>
            <person name="Gilroy R."/>
            <person name="Ravi A."/>
            <person name="Getino M."/>
            <person name="Pursley I."/>
            <person name="Horton D.L."/>
            <person name="Alikhan N.F."/>
            <person name="Baker D."/>
            <person name="Gharbi K."/>
            <person name="Hall N."/>
            <person name="Watson M."/>
            <person name="Adriaenssens E.M."/>
            <person name="Foster-Nyarko E."/>
            <person name="Jarju S."/>
            <person name="Secka A."/>
            <person name="Antonio M."/>
            <person name="Oren A."/>
            <person name="Chaudhuri R.R."/>
            <person name="La Ragione R."/>
            <person name="Hildebrand F."/>
            <person name="Pallen M.J."/>
        </authorList>
    </citation>
    <scope>NUCLEOTIDE SEQUENCE</scope>
    <source>
        <strain evidence="2">5032</strain>
    </source>
</reference>
<dbReference type="Proteomes" id="UP000823821">
    <property type="component" value="Unassembled WGS sequence"/>
</dbReference>
<gene>
    <name evidence="2" type="ORF">H9784_04910</name>
</gene>